<name>X1RFY6_9ZZZZ</name>
<gene>
    <name evidence="1" type="ORF">S06H3_61668</name>
</gene>
<protein>
    <submittedName>
        <fullName evidence="1">Uncharacterized protein</fullName>
    </submittedName>
</protein>
<dbReference type="EMBL" id="BARV01040487">
    <property type="protein sequence ID" value="GAI54484.1"/>
    <property type="molecule type" value="Genomic_DNA"/>
</dbReference>
<proteinExistence type="predicted"/>
<organism evidence="1">
    <name type="scientific">marine sediment metagenome</name>
    <dbReference type="NCBI Taxonomy" id="412755"/>
    <lineage>
        <taxon>unclassified sequences</taxon>
        <taxon>metagenomes</taxon>
        <taxon>ecological metagenomes</taxon>
    </lineage>
</organism>
<feature type="non-terminal residue" evidence="1">
    <location>
        <position position="1"/>
    </location>
</feature>
<evidence type="ECO:0000313" key="1">
    <source>
        <dbReference type="EMBL" id="GAI54484.1"/>
    </source>
</evidence>
<comment type="caution">
    <text evidence="1">The sequence shown here is derived from an EMBL/GenBank/DDBJ whole genome shotgun (WGS) entry which is preliminary data.</text>
</comment>
<dbReference type="AlphaFoldDB" id="X1RFY6"/>
<sequence length="126" mass="14799">SRNYEIATMNETLASMVSKEIGSIVCEKYYHEYENGVNQNQTTTPEFDFNQEMREIRKTVDKYLAQGEVKQAEEFMERKRLYLISMGHYIRKLNQAYFAWHGAYADRPTSISPIGLELKALRSQCR</sequence>
<reference evidence="1" key="1">
    <citation type="journal article" date="2014" name="Front. Microbiol.">
        <title>High frequency of phylogenetically diverse reductive dehalogenase-homologous genes in deep subseafloor sedimentary metagenomes.</title>
        <authorList>
            <person name="Kawai M."/>
            <person name="Futagami T."/>
            <person name="Toyoda A."/>
            <person name="Takaki Y."/>
            <person name="Nishi S."/>
            <person name="Hori S."/>
            <person name="Arai W."/>
            <person name="Tsubouchi T."/>
            <person name="Morono Y."/>
            <person name="Uchiyama I."/>
            <person name="Ito T."/>
            <person name="Fujiyama A."/>
            <person name="Inagaki F."/>
            <person name="Takami H."/>
        </authorList>
    </citation>
    <scope>NUCLEOTIDE SEQUENCE</scope>
    <source>
        <strain evidence="1">Expedition CK06-06</strain>
    </source>
</reference>
<accession>X1RFY6</accession>